<dbReference type="Proteomes" id="UP000007518">
    <property type="component" value="Segment"/>
</dbReference>
<reference evidence="1 2" key="1">
    <citation type="submission" date="2011-11" db="EMBL/GenBank/DDBJ databases">
        <authorList>
            <person name="Hynes A.P."/>
            <person name="Lang A.S."/>
        </authorList>
    </citation>
    <scope>NUCLEOTIDE SEQUENCE [LARGE SCALE GENOMIC DNA]</scope>
</reference>
<organism evidence="1 2">
    <name type="scientific">Rhodobacter phage RcapNL</name>
    <dbReference type="NCBI Taxonomy" id="1131316"/>
    <lineage>
        <taxon>Viruses</taxon>
        <taxon>Duplodnaviria</taxon>
        <taxon>Heunggongvirae</taxon>
        <taxon>Uroviricota</taxon>
        <taxon>Caudoviricetes</taxon>
        <taxon>Capnelvirus</taxon>
        <taxon>Capnelvirus RcapNL</taxon>
    </lineage>
</organism>
<dbReference type="GeneID" id="14698259"/>
<sequence length="90" mass="9735">MKPIGKVAAKMVAAKTRADRVAVTRRVDLPVGDCVASVLEAEGAVQLIWGRFDAAEPGRALMNDFVTAEMAGQLRRLADAVEAADQRRER</sequence>
<gene>
    <name evidence="1" type="ORF">RcapNL_00054</name>
</gene>
<evidence type="ECO:0000313" key="1">
    <source>
        <dbReference type="EMBL" id="AFA44894.1"/>
    </source>
</evidence>
<name>H6WBQ7_9CAUD</name>
<keyword evidence="2" id="KW-1185">Reference proteome</keyword>
<proteinExistence type="predicted"/>
<protein>
    <submittedName>
        <fullName evidence="1">Uncharacterized protein</fullName>
    </submittedName>
</protein>
<accession>H6WBQ7</accession>
<dbReference type="KEGG" id="vg:14698259"/>
<dbReference type="RefSeq" id="YP_007518436.1">
    <property type="nucleotide sequence ID" value="NC_020489.1"/>
</dbReference>
<dbReference type="EMBL" id="JQ066768">
    <property type="protein sequence ID" value="AFA44894.1"/>
    <property type="molecule type" value="Genomic_DNA"/>
</dbReference>
<evidence type="ECO:0000313" key="2">
    <source>
        <dbReference type="Proteomes" id="UP000007518"/>
    </source>
</evidence>